<protein>
    <submittedName>
        <fullName evidence="1">Uncharacterized protein</fullName>
    </submittedName>
</protein>
<proteinExistence type="predicted"/>
<accession>A0ACB9GZ15</accession>
<evidence type="ECO:0000313" key="2">
    <source>
        <dbReference type="Proteomes" id="UP001055811"/>
    </source>
</evidence>
<keyword evidence="2" id="KW-1185">Reference proteome</keyword>
<comment type="caution">
    <text evidence="1">The sequence shown here is derived from an EMBL/GenBank/DDBJ whole genome shotgun (WGS) entry which is preliminary data.</text>
</comment>
<reference evidence="1 2" key="2">
    <citation type="journal article" date="2022" name="Mol. Ecol. Resour.">
        <title>The genomes of chicory, endive, great burdock and yacon provide insights into Asteraceae paleo-polyploidization history and plant inulin production.</title>
        <authorList>
            <person name="Fan W."/>
            <person name="Wang S."/>
            <person name="Wang H."/>
            <person name="Wang A."/>
            <person name="Jiang F."/>
            <person name="Liu H."/>
            <person name="Zhao H."/>
            <person name="Xu D."/>
            <person name="Zhang Y."/>
        </authorList>
    </citation>
    <scope>NUCLEOTIDE SEQUENCE [LARGE SCALE GENOMIC DNA]</scope>
    <source>
        <strain evidence="2">cv. Punajuju</strain>
        <tissue evidence="1">Leaves</tissue>
    </source>
</reference>
<reference evidence="2" key="1">
    <citation type="journal article" date="2022" name="Mol. Ecol. Resour.">
        <title>The genomes of chicory, endive, great burdock and yacon provide insights into Asteraceae palaeo-polyploidization history and plant inulin production.</title>
        <authorList>
            <person name="Fan W."/>
            <person name="Wang S."/>
            <person name="Wang H."/>
            <person name="Wang A."/>
            <person name="Jiang F."/>
            <person name="Liu H."/>
            <person name="Zhao H."/>
            <person name="Xu D."/>
            <person name="Zhang Y."/>
        </authorList>
    </citation>
    <scope>NUCLEOTIDE SEQUENCE [LARGE SCALE GENOMIC DNA]</scope>
    <source>
        <strain evidence="2">cv. Punajuju</strain>
    </source>
</reference>
<sequence length="100" mass="11472">MSSMVETEYFIRINHLHDDIDRIPKLKLLQTMAHAFLGTVMESGSERGEIEMLEDSIIMKEQKFYDSNASDLVCGEDNGDKLDESRAWWKLESDSDVATL</sequence>
<dbReference type="Proteomes" id="UP001055811">
    <property type="component" value="Linkage Group LG01"/>
</dbReference>
<evidence type="ECO:0000313" key="1">
    <source>
        <dbReference type="EMBL" id="KAI3788428.1"/>
    </source>
</evidence>
<organism evidence="1 2">
    <name type="scientific">Cichorium intybus</name>
    <name type="common">Chicory</name>
    <dbReference type="NCBI Taxonomy" id="13427"/>
    <lineage>
        <taxon>Eukaryota</taxon>
        <taxon>Viridiplantae</taxon>
        <taxon>Streptophyta</taxon>
        <taxon>Embryophyta</taxon>
        <taxon>Tracheophyta</taxon>
        <taxon>Spermatophyta</taxon>
        <taxon>Magnoliopsida</taxon>
        <taxon>eudicotyledons</taxon>
        <taxon>Gunneridae</taxon>
        <taxon>Pentapetalae</taxon>
        <taxon>asterids</taxon>
        <taxon>campanulids</taxon>
        <taxon>Asterales</taxon>
        <taxon>Asteraceae</taxon>
        <taxon>Cichorioideae</taxon>
        <taxon>Cichorieae</taxon>
        <taxon>Cichoriinae</taxon>
        <taxon>Cichorium</taxon>
    </lineage>
</organism>
<name>A0ACB9GZ15_CICIN</name>
<dbReference type="EMBL" id="CM042009">
    <property type="protein sequence ID" value="KAI3788428.1"/>
    <property type="molecule type" value="Genomic_DNA"/>
</dbReference>
<gene>
    <name evidence="1" type="ORF">L2E82_01196</name>
</gene>